<keyword evidence="3 5" id="KW-0732">Signal</keyword>
<dbReference type="EMBL" id="LT629704">
    <property type="protein sequence ID" value="SDM80453.1"/>
    <property type="molecule type" value="Genomic_DNA"/>
</dbReference>
<dbReference type="PRINTS" id="PR00909">
    <property type="entry name" value="SPERMDNBNDNG"/>
</dbReference>
<evidence type="ECO:0000313" key="8">
    <source>
        <dbReference type="Proteomes" id="UP000182470"/>
    </source>
</evidence>
<dbReference type="CDD" id="cd13659">
    <property type="entry name" value="PBP2_PotF"/>
    <property type="match status" value="1"/>
</dbReference>
<sequence>MKALGLKNAGKTLLALSLMGAMAGAAQADNKVLHIYNWSDYIAPDTIANFEKESGIKVVYDVFDSNETLEAKLLAGKSGYDIVVPSNNFLAKQIKAGVYQELDKSKLPNYDNLNKSLLKAVSVSDPDNKHAFPYMWGSIGIGYNPEKVKAALGVDKIDSWDVLMKPENIAKLKSCGVSFLDSPTEMLPVALHYLGLPTDTQKKADLKQAEDLFLKLRPSIGYFHSSKYISDLANGNICVAVGYSGDIQQAKSRAAEAGGKVKIAYDIPKEGAGSFYDMVAIPKDAENVDAAYTFMNYLLQPKVMAAITNSVRFPNGNEKATALVDKDITSDPGIYPPADVQAKLYAIADLPAGTQREMTRSWTKIKSGK</sequence>
<accession>A0A1G9W844</accession>
<dbReference type="EMBL" id="JXDI01000001">
    <property type="protein sequence ID" value="KAF2409257.1"/>
    <property type="molecule type" value="Genomic_DNA"/>
</dbReference>
<dbReference type="GO" id="GO:0019808">
    <property type="term" value="F:polyamine binding"/>
    <property type="evidence" value="ECO:0007669"/>
    <property type="project" value="InterPro"/>
</dbReference>
<gene>
    <name evidence="6" type="primary">potF_2</name>
    <name evidence="6" type="ORF">PSAN_16620</name>
    <name evidence="7" type="ORF">SAMN04490179_1012</name>
</gene>
<comment type="subcellular location">
    <subcellularLocation>
        <location evidence="1">Periplasm</location>
    </subcellularLocation>
</comment>
<dbReference type="InterPro" id="IPR006059">
    <property type="entry name" value="SBP"/>
</dbReference>
<dbReference type="InterPro" id="IPR001188">
    <property type="entry name" value="Sperm_putr-bd"/>
</dbReference>
<reference evidence="6 9" key="1">
    <citation type="submission" date="2015-01" db="EMBL/GenBank/DDBJ databases">
        <title>Genome Sequence of Pseudomonas antarctica CMS 35.</title>
        <authorList>
            <person name="Voget S."/>
            <person name="Chow J."/>
            <person name="Daniel R."/>
            <person name="Streit W."/>
        </authorList>
    </citation>
    <scope>NUCLEOTIDE SEQUENCE [LARGE SCALE GENOMIC DNA]</scope>
    <source>
        <strain evidence="6 9">CMS 35</strain>
    </source>
</reference>
<dbReference type="AlphaFoldDB" id="A0A1G9W844"/>
<name>A0A1G9W844_9PSED</name>
<evidence type="ECO:0000256" key="4">
    <source>
        <dbReference type="ARBA" id="ARBA00022764"/>
    </source>
</evidence>
<keyword evidence="2" id="KW-0813">Transport</keyword>
<keyword evidence="4" id="KW-0574">Periplasm</keyword>
<evidence type="ECO:0000256" key="1">
    <source>
        <dbReference type="ARBA" id="ARBA00004418"/>
    </source>
</evidence>
<dbReference type="Proteomes" id="UP000748067">
    <property type="component" value="Unassembled WGS sequence"/>
</dbReference>
<reference evidence="7 8" key="2">
    <citation type="submission" date="2016-10" db="EMBL/GenBank/DDBJ databases">
        <authorList>
            <person name="de Groot N.N."/>
        </authorList>
    </citation>
    <scope>NUCLEOTIDE SEQUENCE [LARGE SCALE GENOMIC DNA]</scope>
    <source>
        <strain evidence="7 8">BS2772</strain>
    </source>
</reference>
<protein>
    <submittedName>
        <fullName evidence="7">Putrescine transport system substrate-binding protein</fullName>
    </submittedName>
    <submittedName>
        <fullName evidence="6">Putrescine-binding periplasmic protein</fullName>
    </submittedName>
</protein>
<feature type="chain" id="PRO_5009245847" evidence="5">
    <location>
        <begin position="29"/>
        <end position="369"/>
    </location>
</feature>
<dbReference type="Gene3D" id="3.40.190.10">
    <property type="entry name" value="Periplasmic binding protein-like II"/>
    <property type="match status" value="2"/>
</dbReference>
<dbReference type="PANTHER" id="PTHR30222:SF12">
    <property type="entry name" value="NORSPERMIDINE SENSOR"/>
    <property type="match status" value="1"/>
</dbReference>
<keyword evidence="9" id="KW-1185">Reference proteome</keyword>
<dbReference type="PANTHER" id="PTHR30222">
    <property type="entry name" value="SPERMIDINE/PUTRESCINE-BINDING PERIPLASMIC PROTEIN"/>
    <property type="match status" value="1"/>
</dbReference>
<evidence type="ECO:0000256" key="3">
    <source>
        <dbReference type="ARBA" id="ARBA00022729"/>
    </source>
</evidence>
<dbReference type="GO" id="GO:0042597">
    <property type="term" value="C:periplasmic space"/>
    <property type="evidence" value="ECO:0007669"/>
    <property type="project" value="UniProtKB-SubCell"/>
</dbReference>
<evidence type="ECO:0000313" key="7">
    <source>
        <dbReference type="EMBL" id="SDM80453.1"/>
    </source>
</evidence>
<dbReference type="GO" id="GO:0015846">
    <property type="term" value="P:polyamine transport"/>
    <property type="evidence" value="ECO:0007669"/>
    <property type="project" value="InterPro"/>
</dbReference>
<evidence type="ECO:0000256" key="2">
    <source>
        <dbReference type="ARBA" id="ARBA00022448"/>
    </source>
</evidence>
<proteinExistence type="predicted"/>
<evidence type="ECO:0000313" key="9">
    <source>
        <dbReference type="Proteomes" id="UP000748067"/>
    </source>
</evidence>
<dbReference type="PIRSF" id="PIRSF019574">
    <property type="entry name" value="Periplasmic_polyamine_BP"/>
    <property type="match status" value="1"/>
</dbReference>
<dbReference type="Pfam" id="PF13416">
    <property type="entry name" value="SBP_bac_8"/>
    <property type="match status" value="1"/>
</dbReference>
<organism evidence="7 8">
    <name type="scientific">Pseudomonas antarctica</name>
    <dbReference type="NCBI Taxonomy" id="219572"/>
    <lineage>
        <taxon>Bacteria</taxon>
        <taxon>Pseudomonadati</taxon>
        <taxon>Pseudomonadota</taxon>
        <taxon>Gammaproteobacteria</taxon>
        <taxon>Pseudomonadales</taxon>
        <taxon>Pseudomonadaceae</taxon>
        <taxon>Pseudomonas</taxon>
    </lineage>
</organism>
<dbReference type="SUPFAM" id="SSF53850">
    <property type="entry name" value="Periplasmic binding protein-like II"/>
    <property type="match status" value="1"/>
</dbReference>
<dbReference type="Proteomes" id="UP000182470">
    <property type="component" value="Chromosome I"/>
</dbReference>
<feature type="signal peptide" evidence="5">
    <location>
        <begin position="1"/>
        <end position="28"/>
    </location>
</feature>
<evidence type="ECO:0000313" key="6">
    <source>
        <dbReference type="EMBL" id="KAF2409257.1"/>
    </source>
</evidence>
<evidence type="ECO:0000256" key="5">
    <source>
        <dbReference type="SAM" id="SignalP"/>
    </source>
</evidence>